<reference evidence="9" key="2">
    <citation type="submission" date="2020-10" db="EMBL/GenBank/DDBJ databases">
        <authorList>
            <person name="Scholz U."/>
            <person name="Mascher M."/>
            <person name="Fiebig A."/>
        </authorList>
    </citation>
    <scope>NUCLEOTIDE SEQUENCE [LARGE SCALE GENOMIC DNA]</scope>
    <source>
        <strain evidence="9">cv. Morex</strain>
    </source>
</reference>
<keyword evidence="10" id="KW-1185">Reference proteome</keyword>
<keyword evidence="2" id="KW-0479">Metal-binding</keyword>
<evidence type="ECO:0000256" key="3">
    <source>
        <dbReference type="ARBA" id="ARBA00022771"/>
    </source>
</evidence>
<dbReference type="Proteomes" id="UP000011116">
    <property type="component" value="Chromosome 7H"/>
</dbReference>
<evidence type="ECO:0000256" key="4">
    <source>
        <dbReference type="ARBA" id="ARBA00022833"/>
    </source>
</evidence>
<comment type="subcellular location">
    <subcellularLocation>
        <location evidence="1">Nucleus</location>
    </subcellularLocation>
</comment>
<dbReference type="AlphaFoldDB" id="A0A8I6ZFN9"/>
<dbReference type="InterPro" id="IPR013087">
    <property type="entry name" value="Znf_C2H2_type"/>
</dbReference>
<dbReference type="Gene3D" id="3.30.160.60">
    <property type="entry name" value="Classic Zinc Finger"/>
    <property type="match status" value="1"/>
</dbReference>
<organism evidence="9 10">
    <name type="scientific">Hordeum vulgare subsp. vulgare</name>
    <name type="common">Domesticated barley</name>
    <dbReference type="NCBI Taxonomy" id="112509"/>
    <lineage>
        <taxon>Eukaryota</taxon>
        <taxon>Viridiplantae</taxon>
        <taxon>Streptophyta</taxon>
        <taxon>Embryophyta</taxon>
        <taxon>Tracheophyta</taxon>
        <taxon>Spermatophyta</taxon>
        <taxon>Magnoliopsida</taxon>
        <taxon>Liliopsida</taxon>
        <taxon>Poales</taxon>
        <taxon>Poaceae</taxon>
        <taxon>BOP clade</taxon>
        <taxon>Pooideae</taxon>
        <taxon>Triticodae</taxon>
        <taxon>Triticeae</taxon>
        <taxon>Hordeinae</taxon>
        <taxon>Hordeum</taxon>
    </lineage>
</organism>
<dbReference type="Gramene" id="HORVU.MOREX.r3.7HG0748210.1">
    <property type="protein sequence ID" value="HORVU.MOREX.r3.7HG0748210.1.CDS1"/>
    <property type="gene ID" value="HORVU.MOREX.r3.7HG0748210"/>
</dbReference>
<evidence type="ECO:0000256" key="6">
    <source>
        <dbReference type="PROSITE-ProRule" id="PRU00042"/>
    </source>
</evidence>
<gene>
    <name evidence="9" type="primary">LOC123407433</name>
</gene>
<name>A0A8I6ZFN9_HORVV</name>
<dbReference type="GO" id="GO:0008270">
    <property type="term" value="F:zinc ion binding"/>
    <property type="evidence" value="ECO:0007669"/>
    <property type="project" value="UniProtKB-KW"/>
</dbReference>
<evidence type="ECO:0000256" key="1">
    <source>
        <dbReference type="ARBA" id="ARBA00004123"/>
    </source>
</evidence>
<feature type="domain" description="C2H2-type" evidence="8">
    <location>
        <begin position="32"/>
        <end position="59"/>
    </location>
</feature>
<dbReference type="KEGG" id="hvg:123407433"/>
<evidence type="ECO:0000313" key="9">
    <source>
        <dbReference type="EnsemblPlants" id="HORVU.MOREX.r3.7HG0748210.1.CDS1"/>
    </source>
</evidence>
<accession>A0A8I6ZFN9</accession>
<proteinExistence type="predicted"/>
<reference evidence="10" key="1">
    <citation type="journal article" date="2012" name="Nature">
        <title>A physical, genetic and functional sequence assembly of the barley genome.</title>
        <authorList>
            <consortium name="The International Barley Genome Sequencing Consortium"/>
            <person name="Mayer K.F."/>
            <person name="Waugh R."/>
            <person name="Brown J.W."/>
            <person name="Schulman A."/>
            <person name="Langridge P."/>
            <person name="Platzer M."/>
            <person name="Fincher G.B."/>
            <person name="Muehlbauer G.J."/>
            <person name="Sato K."/>
            <person name="Close T.J."/>
            <person name="Wise R.P."/>
            <person name="Stein N."/>
        </authorList>
    </citation>
    <scope>NUCLEOTIDE SEQUENCE [LARGE SCALE GENOMIC DNA]</scope>
    <source>
        <strain evidence="10">cv. Morex</strain>
    </source>
</reference>
<evidence type="ECO:0000259" key="8">
    <source>
        <dbReference type="PROSITE" id="PS50157"/>
    </source>
</evidence>
<dbReference type="InterPro" id="IPR044246">
    <property type="entry name" value="ZFP3-like"/>
</dbReference>
<dbReference type="SUPFAM" id="SSF57667">
    <property type="entry name" value="beta-beta-alpha zinc fingers"/>
    <property type="match status" value="1"/>
</dbReference>
<evidence type="ECO:0000256" key="2">
    <source>
        <dbReference type="ARBA" id="ARBA00022723"/>
    </source>
</evidence>
<evidence type="ECO:0000313" key="10">
    <source>
        <dbReference type="Proteomes" id="UP000011116"/>
    </source>
</evidence>
<dbReference type="EnsemblPlants" id="HORVU.MOREX.r3.7HG0748210.1">
    <property type="protein sequence ID" value="HORVU.MOREX.r3.7HG0748210.1.CDS1"/>
    <property type="gene ID" value="HORVU.MOREX.r3.7HG0748210"/>
</dbReference>
<dbReference type="GO" id="GO:0005634">
    <property type="term" value="C:nucleus"/>
    <property type="evidence" value="ECO:0007669"/>
    <property type="project" value="UniProtKB-SubCell"/>
</dbReference>
<dbReference type="PANTHER" id="PTHR47287">
    <property type="entry name" value="C2H2 AND C2HC ZINC FINGERS SUPERFAMILY PROTEIN"/>
    <property type="match status" value="1"/>
</dbReference>
<dbReference type="GeneID" id="123407433"/>
<dbReference type="GO" id="GO:0009788">
    <property type="term" value="P:negative regulation of abscisic acid-activated signaling pathway"/>
    <property type="evidence" value="ECO:0007669"/>
    <property type="project" value="InterPro"/>
</dbReference>
<evidence type="ECO:0000256" key="5">
    <source>
        <dbReference type="ARBA" id="ARBA00023242"/>
    </source>
</evidence>
<feature type="compositionally biased region" description="Basic and acidic residues" evidence="7">
    <location>
        <begin position="74"/>
        <end position="87"/>
    </location>
</feature>
<sequence length="118" mass="12738">MDRASSAQADELSLELTLAAVAPAHGTPDGFFLCVHCDRMFRSSRALGGHQNAHKMERALAKRRRDTAAAAAARRQEIRSRKAERDVATATRMPEPAGGKHGGSSSEQADEVDLSLRL</sequence>
<dbReference type="OrthoDB" id="677808at2759"/>
<keyword evidence="5" id="KW-0539">Nucleus</keyword>
<dbReference type="PROSITE" id="PS00028">
    <property type="entry name" value="ZINC_FINGER_C2H2_1"/>
    <property type="match status" value="1"/>
</dbReference>
<feature type="compositionally biased region" description="Acidic residues" evidence="7">
    <location>
        <begin position="108"/>
        <end position="118"/>
    </location>
</feature>
<dbReference type="RefSeq" id="XP_044956502.1">
    <property type="nucleotide sequence ID" value="XM_045100567.1"/>
</dbReference>
<keyword evidence="3 6" id="KW-0863">Zinc-finger</keyword>
<reference evidence="9" key="3">
    <citation type="submission" date="2022-01" db="UniProtKB">
        <authorList>
            <consortium name="EnsemblPlants"/>
        </authorList>
    </citation>
    <scope>IDENTIFICATION</scope>
    <source>
        <strain evidence="9">subsp. vulgare</strain>
    </source>
</reference>
<evidence type="ECO:0000256" key="7">
    <source>
        <dbReference type="SAM" id="MobiDB-lite"/>
    </source>
</evidence>
<dbReference type="PROSITE" id="PS50157">
    <property type="entry name" value="ZINC_FINGER_C2H2_2"/>
    <property type="match status" value="1"/>
</dbReference>
<keyword evidence="4" id="KW-0862">Zinc</keyword>
<protein>
    <recommendedName>
        <fullName evidence="8">C2H2-type domain-containing protein</fullName>
    </recommendedName>
</protein>
<dbReference type="InterPro" id="IPR036236">
    <property type="entry name" value="Znf_C2H2_sf"/>
</dbReference>
<dbReference type="PANTHER" id="PTHR47287:SF15">
    <property type="entry name" value="ZINC FINGER PROTEIN 3-LIKE"/>
    <property type="match status" value="1"/>
</dbReference>
<feature type="region of interest" description="Disordered" evidence="7">
    <location>
        <begin position="48"/>
        <end position="118"/>
    </location>
</feature>